<sequence length="164" mass="17440">MRRTTTLVRIRPRRRRRRRRIRQWLHLKHCRRAHADGIVCALVQADVDLVLDGQAPDVHGGTAQGAQAPLKEDAVELGAVGQLDPQVAQVAAQDVCPEGAAGAREGGCVQRRGGIGRRGPDPGVPGEEAGVVEAAKGEVGVDVLPELVRELLDQRTRPAPAAGG</sequence>
<organism evidence="2 3">
    <name type="scientific">Microdochium trichocladiopsis</name>
    <dbReference type="NCBI Taxonomy" id="1682393"/>
    <lineage>
        <taxon>Eukaryota</taxon>
        <taxon>Fungi</taxon>
        <taxon>Dikarya</taxon>
        <taxon>Ascomycota</taxon>
        <taxon>Pezizomycotina</taxon>
        <taxon>Sordariomycetes</taxon>
        <taxon>Xylariomycetidae</taxon>
        <taxon>Xylariales</taxon>
        <taxon>Microdochiaceae</taxon>
        <taxon>Microdochium</taxon>
    </lineage>
</organism>
<comment type="caution">
    <text evidence="2">The sequence shown here is derived from an EMBL/GenBank/DDBJ whole genome shotgun (WGS) entry which is preliminary data.</text>
</comment>
<evidence type="ECO:0000313" key="2">
    <source>
        <dbReference type="EMBL" id="KAH7029518.1"/>
    </source>
</evidence>
<dbReference type="EMBL" id="JAGTJQ010000006">
    <property type="protein sequence ID" value="KAH7029518.1"/>
    <property type="molecule type" value="Genomic_DNA"/>
</dbReference>
<keyword evidence="3" id="KW-1185">Reference proteome</keyword>
<evidence type="ECO:0000313" key="3">
    <source>
        <dbReference type="Proteomes" id="UP000756346"/>
    </source>
</evidence>
<name>A0A9P8Y6Y8_9PEZI</name>
<dbReference type="RefSeq" id="XP_046011806.1">
    <property type="nucleotide sequence ID" value="XM_046154287.1"/>
</dbReference>
<dbReference type="GeneID" id="70183833"/>
<evidence type="ECO:0000256" key="1">
    <source>
        <dbReference type="SAM" id="MobiDB-lite"/>
    </source>
</evidence>
<accession>A0A9P8Y6Y8</accession>
<protein>
    <submittedName>
        <fullName evidence="2">Uncharacterized protein</fullName>
    </submittedName>
</protein>
<dbReference type="Proteomes" id="UP000756346">
    <property type="component" value="Unassembled WGS sequence"/>
</dbReference>
<feature type="region of interest" description="Disordered" evidence="1">
    <location>
        <begin position="100"/>
        <end position="127"/>
    </location>
</feature>
<dbReference type="AlphaFoldDB" id="A0A9P8Y6Y8"/>
<gene>
    <name evidence="2" type="ORF">B0I36DRAFT_325928</name>
</gene>
<reference evidence="2" key="1">
    <citation type="journal article" date="2021" name="Nat. Commun.">
        <title>Genetic determinants of endophytism in the Arabidopsis root mycobiome.</title>
        <authorList>
            <person name="Mesny F."/>
            <person name="Miyauchi S."/>
            <person name="Thiergart T."/>
            <person name="Pickel B."/>
            <person name="Atanasova L."/>
            <person name="Karlsson M."/>
            <person name="Huettel B."/>
            <person name="Barry K.W."/>
            <person name="Haridas S."/>
            <person name="Chen C."/>
            <person name="Bauer D."/>
            <person name="Andreopoulos W."/>
            <person name="Pangilinan J."/>
            <person name="LaButti K."/>
            <person name="Riley R."/>
            <person name="Lipzen A."/>
            <person name="Clum A."/>
            <person name="Drula E."/>
            <person name="Henrissat B."/>
            <person name="Kohler A."/>
            <person name="Grigoriev I.V."/>
            <person name="Martin F.M."/>
            <person name="Hacquard S."/>
        </authorList>
    </citation>
    <scope>NUCLEOTIDE SEQUENCE</scope>
    <source>
        <strain evidence="2">MPI-CAGE-CH-0230</strain>
    </source>
</reference>
<proteinExistence type="predicted"/>